<proteinExistence type="predicted"/>
<accession>A0A8D4VUT2</accession>
<dbReference type="AlphaFoldDB" id="A0A8D4VUT2"/>
<feature type="signal peptide" evidence="1">
    <location>
        <begin position="1"/>
        <end position="18"/>
    </location>
</feature>
<reference evidence="2" key="1">
    <citation type="submission" date="2019-06" db="EMBL/GenBank/DDBJ databases">
        <title>Complete genome sequence of Methylogaea oryzae strain JCM16910.</title>
        <authorList>
            <person name="Asakawa S."/>
        </authorList>
    </citation>
    <scope>NUCLEOTIDE SEQUENCE</scope>
    <source>
        <strain evidence="2">E10</strain>
    </source>
</reference>
<evidence type="ECO:0000256" key="1">
    <source>
        <dbReference type="SAM" id="SignalP"/>
    </source>
</evidence>
<dbReference type="Proteomes" id="UP000824988">
    <property type="component" value="Chromosome"/>
</dbReference>
<keyword evidence="3" id="KW-1185">Reference proteome</keyword>
<name>A0A8D4VUT2_9GAMM</name>
<dbReference type="KEGG" id="moz:MoryE10_34650"/>
<evidence type="ECO:0000313" key="3">
    <source>
        <dbReference type="Proteomes" id="UP000824988"/>
    </source>
</evidence>
<evidence type="ECO:0000313" key="2">
    <source>
        <dbReference type="EMBL" id="BBL72859.1"/>
    </source>
</evidence>
<dbReference type="RefSeq" id="WP_054774839.1">
    <property type="nucleotide sequence ID" value="NZ_AP019782.1"/>
</dbReference>
<gene>
    <name evidence="2" type="ORF">MoryE10_34650</name>
</gene>
<sequence length="118" mass="12694">MKRFVLAMLLAAAGVAHATEYETQAIKVDAKASRCLEQSAGEKEARDRVAADAANICREKGYGWHVQEVKSAGNVACSPCESDKTRCQATNVELICRRLKPGSTGMGMLPFLGTGFKD</sequence>
<dbReference type="EMBL" id="AP019782">
    <property type="protein sequence ID" value="BBL72859.1"/>
    <property type="molecule type" value="Genomic_DNA"/>
</dbReference>
<keyword evidence="1" id="KW-0732">Signal</keyword>
<organism evidence="2 3">
    <name type="scientific">Methylogaea oryzae</name>
    <dbReference type="NCBI Taxonomy" id="1295382"/>
    <lineage>
        <taxon>Bacteria</taxon>
        <taxon>Pseudomonadati</taxon>
        <taxon>Pseudomonadota</taxon>
        <taxon>Gammaproteobacteria</taxon>
        <taxon>Methylococcales</taxon>
        <taxon>Methylococcaceae</taxon>
        <taxon>Methylogaea</taxon>
    </lineage>
</organism>
<feature type="chain" id="PRO_5034105473" evidence="1">
    <location>
        <begin position="19"/>
        <end position="118"/>
    </location>
</feature>
<protein>
    <submittedName>
        <fullName evidence="2">Uncharacterized protein</fullName>
    </submittedName>
</protein>